<accession>A0A0P1B3N3</accession>
<dbReference type="OMA" id="SWIDSDD"/>
<keyword evidence="2" id="KW-1185">Reference proteome</keyword>
<reference evidence="2" key="1">
    <citation type="submission" date="2014-09" db="EMBL/GenBank/DDBJ databases">
        <authorList>
            <person name="Sharma Rahul"/>
            <person name="Thines Marco"/>
        </authorList>
    </citation>
    <scope>NUCLEOTIDE SEQUENCE [LARGE SCALE GENOMIC DNA]</scope>
</reference>
<evidence type="ECO:0000313" key="1">
    <source>
        <dbReference type="EMBL" id="CEG48488.1"/>
    </source>
</evidence>
<dbReference type="RefSeq" id="XP_024584857.1">
    <property type="nucleotide sequence ID" value="XM_024719572.1"/>
</dbReference>
<proteinExistence type="predicted"/>
<dbReference type="EMBL" id="CCYD01002939">
    <property type="protein sequence ID" value="CEG48488.1"/>
    <property type="molecule type" value="Genomic_DNA"/>
</dbReference>
<name>A0A0P1B3N3_PLAHL</name>
<sequence>MAIATHERNDSEIRRKLQDTSVSLSSWIDSDDHKLLPRHLRPSVVCLLSEAIDTAESPHTSIHSLKDTLALTECGATYLTSLSHDKGTLQRLDTIKSQSEKDRSRLIAKAETFVHKWKRQRFPLHGMPSLQLKTSSYLIPTVQALQESTIRPTAELN</sequence>
<dbReference type="AlphaFoldDB" id="A0A0P1B3N3"/>
<evidence type="ECO:0000313" key="2">
    <source>
        <dbReference type="Proteomes" id="UP000054928"/>
    </source>
</evidence>
<dbReference type="OrthoDB" id="113870at2759"/>
<dbReference type="GeneID" id="36401362"/>
<dbReference type="Proteomes" id="UP000054928">
    <property type="component" value="Unassembled WGS sequence"/>
</dbReference>
<protein>
    <submittedName>
        <fullName evidence="1">Uncharacterized protein</fullName>
    </submittedName>
</protein>
<organism evidence="1 2">
    <name type="scientific">Plasmopara halstedii</name>
    <name type="common">Downy mildew of sunflower</name>
    <dbReference type="NCBI Taxonomy" id="4781"/>
    <lineage>
        <taxon>Eukaryota</taxon>
        <taxon>Sar</taxon>
        <taxon>Stramenopiles</taxon>
        <taxon>Oomycota</taxon>
        <taxon>Peronosporomycetes</taxon>
        <taxon>Peronosporales</taxon>
        <taxon>Peronosporaceae</taxon>
        <taxon>Plasmopara</taxon>
    </lineage>
</organism>